<reference evidence="1 2" key="1">
    <citation type="submission" date="2017-09" db="EMBL/GenBank/DDBJ databases">
        <authorList>
            <person name="Lee N."/>
            <person name="Cho B.-K."/>
        </authorList>
    </citation>
    <scope>NUCLEOTIDE SEQUENCE [LARGE SCALE GENOMIC DNA]</scope>
    <source>
        <strain evidence="1 2">ATCC 12769</strain>
    </source>
</reference>
<accession>A0A5J6F3U5</accession>
<evidence type="ECO:0000313" key="1">
    <source>
        <dbReference type="EMBL" id="QEU70626.1"/>
    </source>
</evidence>
<keyword evidence="2" id="KW-1185">Reference proteome</keyword>
<protein>
    <submittedName>
        <fullName evidence="1">Uncharacterized protein</fullName>
    </submittedName>
</protein>
<dbReference type="EMBL" id="CP023702">
    <property type="protein sequence ID" value="QEU70626.1"/>
    <property type="molecule type" value="Genomic_DNA"/>
</dbReference>
<gene>
    <name evidence="1" type="ORF">CP967_00400</name>
</gene>
<proteinExistence type="predicted"/>
<sequence length="71" mass="8015">MILVENPSTRSFVVSYSPHRPTPQPHRQVEKGSVRIACCRAVMPFTSCLLRLRKRKGASERRGGIRYMSAG</sequence>
<dbReference type="Proteomes" id="UP000326178">
    <property type="component" value="Chromosome"/>
</dbReference>
<name>A0A5J6F3U5_9ACTN</name>
<dbReference type="AlphaFoldDB" id="A0A5J6F3U5"/>
<dbReference type="KEGG" id="snk:CP967_00400"/>
<evidence type="ECO:0000313" key="2">
    <source>
        <dbReference type="Proteomes" id="UP000326178"/>
    </source>
</evidence>
<organism evidence="1 2">
    <name type="scientific">Streptomyces nitrosporeus</name>
    <dbReference type="NCBI Taxonomy" id="28894"/>
    <lineage>
        <taxon>Bacteria</taxon>
        <taxon>Bacillati</taxon>
        <taxon>Actinomycetota</taxon>
        <taxon>Actinomycetes</taxon>
        <taxon>Kitasatosporales</taxon>
        <taxon>Streptomycetaceae</taxon>
        <taxon>Streptomyces</taxon>
    </lineage>
</organism>